<dbReference type="GO" id="GO:0005975">
    <property type="term" value="P:carbohydrate metabolic process"/>
    <property type="evidence" value="ECO:0007669"/>
    <property type="project" value="InterPro"/>
</dbReference>
<proteinExistence type="inferred from homology"/>
<dbReference type="Pfam" id="PF02836">
    <property type="entry name" value="Glyco_hydro_2_C"/>
    <property type="match status" value="1"/>
</dbReference>
<evidence type="ECO:0000313" key="12">
    <source>
        <dbReference type="WBParaSite" id="BXY_0210000.1"/>
    </source>
</evidence>
<dbReference type="PRINTS" id="PR00132">
    <property type="entry name" value="GLHYDRLASE2"/>
</dbReference>
<comment type="similarity">
    <text evidence="2">Belongs to the glycosyl hydrolase 2 family.</text>
</comment>
<comment type="function">
    <text evidence="1">Plays an important role in the degradation of dermatan and keratan sulfates.</text>
</comment>
<dbReference type="Pfam" id="PF00703">
    <property type="entry name" value="Glyco_hydro_2"/>
    <property type="match status" value="1"/>
</dbReference>
<dbReference type="Gene3D" id="2.60.120.260">
    <property type="entry name" value="Galactose-binding domain-like"/>
    <property type="match status" value="1"/>
</dbReference>
<dbReference type="eggNOG" id="KOG2024">
    <property type="taxonomic scope" value="Eukaryota"/>
</dbReference>
<dbReference type="GO" id="GO:0019391">
    <property type="term" value="P:glucuronoside catabolic process"/>
    <property type="evidence" value="ECO:0007669"/>
    <property type="project" value="TreeGrafter"/>
</dbReference>
<dbReference type="Gene3D" id="2.60.40.10">
    <property type="entry name" value="Immunoglobulins"/>
    <property type="match status" value="1"/>
</dbReference>
<name>A0A1I7RN14_BURXY</name>
<dbReference type="Proteomes" id="UP000095284">
    <property type="component" value="Unplaced"/>
</dbReference>
<feature type="domain" description="Glycosyl hydrolases family 2 sugar binding" evidence="10">
    <location>
        <begin position="29"/>
        <end position="199"/>
    </location>
</feature>
<dbReference type="SUPFAM" id="SSF49785">
    <property type="entry name" value="Galactose-binding domain-like"/>
    <property type="match status" value="1"/>
</dbReference>
<evidence type="ECO:0000259" key="8">
    <source>
        <dbReference type="Pfam" id="PF00703"/>
    </source>
</evidence>
<dbReference type="InterPro" id="IPR006104">
    <property type="entry name" value="Glyco_hydro_2_N"/>
</dbReference>
<evidence type="ECO:0000256" key="6">
    <source>
        <dbReference type="ARBA" id="ARBA00023295"/>
    </source>
</evidence>
<evidence type="ECO:0000256" key="5">
    <source>
        <dbReference type="ARBA" id="ARBA00022801"/>
    </source>
</evidence>
<evidence type="ECO:0000313" key="11">
    <source>
        <dbReference type="Proteomes" id="UP000095284"/>
    </source>
</evidence>
<dbReference type="SUPFAM" id="SSF51445">
    <property type="entry name" value="(Trans)glycosidases"/>
    <property type="match status" value="1"/>
</dbReference>
<sequence>MMRTSLLISELILCCSGLLYPQRNEIRGLDSLDGLWTFVREPPLAFNLGIINKWFQRDLAKFSNATRMPVPAAFNDLLTDRDARNHVGWVWYQTIYYRRASDASKRLILRFGAVNYRAIVYINGQEAGQHVGGYLPFEIELPENTIEYVITVAVNNILNGGTIPQGTYTGGRFGNVSYAYDRANCDFFNYAGILRPVSVQVLDKVYLNSLKITTEGPNILNYSLTVDNTKLPIIIYMTLYDPDGKRVQQVKWPAPFKPIENVQFWWPRGYGEAKLYKLQIKVTSQGQVLDSYTESFGFRTVEFKSRQIFVNDKPFYCIGFGMHEEYELHGRAYNPVGITKDLNMFEWLHSNCYRTSHYPYTEERAYEADRRGIMVITEAPAVSLSTFNNPRMLALHKQMIHEMISRDQNHPSVMAWSLANEPLSWNSGAGAYFKNITAYARSLDNRPLGVIYGASGDFSDNQKTAETLDFFGINHYDGWYTHLDMMDLLETGMYKTMKSAHNLYPDKVLFITEYGAEALPGYSQVQGAPFTEQYQHDVLKENFNAIDRLKDETIIAGEMIWTFADFMTHPDTTRAYGNHKGVLTRQRQPKRSAYLVRRRYKNIFKELQSL</sequence>
<dbReference type="PANTHER" id="PTHR10066:SF67">
    <property type="entry name" value="BETA-GLUCURONIDASE"/>
    <property type="match status" value="1"/>
</dbReference>
<accession>A0A1I7RN14</accession>
<dbReference type="InterPro" id="IPR017853">
    <property type="entry name" value="GH"/>
</dbReference>
<organism evidence="11 12">
    <name type="scientific">Bursaphelenchus xylophilus</name>
    <name type="common">Pinewood nematode worm</name>
    <name type="synonym">Aphelenchoides xylophilus</name>
    <dbReference type="NCBI Taxonomy" id="6326"/>
    <lineage>
        <taxon>Eukaryota</taxon>
        <taxon>Metazoa</taxon>
        <taxon>Ecdysozoa</taxon>
        <taxon>Nematoda</taxon>
        <taxon>Chromadorea</taxon>
        <taxon>Rhabditida</taxon>
        <taxon>Tylenchina</taxon>
        <taxon>Tylenchomorpha</taxon>
        <taxon>Aphelenchoidea</taxon>
        <taxon>Aphelenchoididae</taxon>
        <taxon>Bursaphelenchus</taxon>
    </lineage>
</organism>
<dbReference type="Pfam" id="PF02837">
    <property type="entry name" value="Glyco_hydro_2_N"/>
    <property type="match status" value="1"/>
</dbReference>
<dbReference type="Gene3D" id="3.20.20.80">
    <property type="entry name" value="Glycosidases"/>
    <property type="match status" value="1"/>
</dbReference>
<dbReference type="AlphaFoldDB" id="A0A1I7RN14"/>
<dbReference type="InterPro" id="IPR008979">
    <property type="entry name" value="Galactose-bd-like_sf"/>
</dbReference>
<feature type="domain" description="Glycoside hydrolase family 2 catalytic" evidence="9">
    <location>
        <begin position="301"/>
        <end position="603"/>
    </location>
</feature>
<evidence type="ECO:0000259" key="9">
    <source>
        <dbReference type="Pfam" id="PF02836"/>
    </source>
</evidence>
<feature type="domain" description="Glycoside hydrolase family 2 immunoglobulin-like beta-sandwich" evidence="8">
    <location>
        <begin position="227"/>
        <end position="299"/>
    </location>
</feature>
<dbReference type="InterPro" id="IPR006101">
    <property type="entry name" value="Glyco_hydro_2"/>
</dbReference>
<dbReference type="SUPFAM" id="SSF49303">
    <property type="entry name" value="beta-Galactosidase/glucuronidase domain"/>
    <property type="match status" value="1"/>
</dbReference>
<keyword evidence="6" id="KW-0326">Glycosidase</keyword>
<dbReference type="PANTHER" id="PTHR10066">
    <property type="entry name" value="BETA-GLUCURONIDASE"/>
    <property type="match status" value="1"/>
</dbReference>
<evidence type="ECO:0000256" key="2">
    <source>
        <dbReference type="ARBA" id="ARBA00007401"/>
    </source>
</evidence>
<reference evidence="12" key="1">
    <citation type="submission" date="2016-11" db="UniProtKB">
        <authorList>
            <consortium name="WormBaseParasite"/>
        </authorList>
    </citation>
    <scope>IDENTIFICATION</scope>
</reference>
<feature type="signal peptide" evidence="7">
    <location>
        <begin position="1"/>
        <end position="17"/>
    </location>
</feature>
<keyword evidence="5" id="KW-0378">Hydrolase</keyword>
<dbReference type="InterPro" id="IPR006102">
    <property type="entry name" value="Ig-like_GH2"/>
</dbReference>
<dbReference type="WBParaSite" id="BXY_0210000.1">
    <property type="protein sequence ID" value="BXY_0210000.1"/>
    <property type="gene ID" value="BXY_0210000"/>
</dbReference>
<feature type="chain" id="PRO_5009304549" description="Beta-glucuronidase" evidence="7">
    <location>
        <begin position="18"/>
        <end position="610"/>
    </location>
</feature>
<evidence type="ECO:0000259" key="10">
    <source>
        <dbReference type="Pfam" id="PF02837"/>
    </source>
</evidence>
<dbReference type="InterPro" id="IPR036156">
    <property type="entry name" value="Beta-gal/glucu_dom_sf"/>
</dbReference>
<dbReference type="FunFam" id="3.20.20.80:FF:000080">
    <property type="entry name" value="Beta-glucuronidase UidA"/>
    <property type="match status" value="1"/>
</dbReference>
<dbReference type="GO" id="GO:0030246">
    <property type="term" value="F:carbohydrate binding"/>
    <property type="evidence" value="ECO:0007669"/>
    <property type="project" value="TreeGrafter"/>
</dbReference>
<dbReference type="InterPro" id="IPR013783">
    <property type="entry name" value="Ig-like_fold"/>
</dbReference>
<dbReference type="GO" id="GO:0005615">
    <property type="term" value="C:extracellular space"/>
    <property type="evidence" value="ECO:0007669"/>
    <property type="project" value="TreeGrafter"/>
</dbReference>
<dbReference type="InterPro" id="IPR006103">
    <property type="entry name" value="Glyco_hydro_2_cat"/>
</dbReference>
<evidence type="ECO:0000256" key="3">
    <source>
        <dbReference type="ARBA" id="ARBA00012761"/>
    </source>
</evidence>
<dbReference type="GO" id="GO:0004566">
    <property type="term" value="F:beta-glucuronidase activity"/>
    <property type="evidence" value="ECO:0007669"/>
    <property type="project" value="UniProtKB-EC"/>
</dbReference>
<evidence type="ECO:0000256" key="7">
    <source>
        <dbReference type="SAM" id="SignalP"/>
    </source>
</evidence>
<evidence type="ECO:0000256" key="1">
    <source>
        <dbReference type="ARBA" id="ARBA00003025"/>
    </source>
</evidence>
<evidence type="ECO:0000256" key="4">
    <source>
        <dbReference type="ARBA" id="ARBA00016205"/>
    </source>
</evidence>
<dbReference type="EC" id="3.2.1.31" evidence="3"/>
<keyword evidence="7" id="KW-0732">Signal</keyword>
<protein>
    <recommendedName>
        <fullName evidence="4">Beta-glucuronidase</fullName>
        <ecNumber evidence="3">3.2.1.31</ecNumber>
    </recommendedName>
</protein>